<dbReference type="Proteomes" id="UP001162992">
    <property type="component" value="Chromosome 1"/>
</dbReference>
<accession>A0ACC2EP23</accession>
<reference evidence="2" key="1">
    <citation type="journal article" date="2024" name="Proc. Natl. Acad. Sci. U.S.A.">
        <title>Extraordinary preservation of gene collinearity over three hundred million years revealed in homosporous lycophytes.</title>
        <authorList>
            <person name="Li C."/>
            <person name="Wickell D."/>
            <person name="Kuo L.Y."/>
            <person name="Chen X."/>
            <person name="Nie B."/>
            <person name="Liao X."/>
            <person name="Peng D."/>
            <person name="Ji J."/>
            <person name="Jenkins J."/>
            <person name="Williams M."/>
            <person name="Shu S."/>
            <person name="Plott C."/>
            <person name="Barry K."/>
            <person name="Rajasekar S."/>
            <person name="Grimwood J."/>
            <person name="Han X."/>
            <person name="Sun S."/>
            <person name="Hou Z."/>
            <person name="He W."/>
            <person name="Dai G."/>
            <person name="Sun C."/>
            <person name="Schmutz J."/>
            <person name="Leebens-Mack J.H."/>
            <person name="Li F.W."/>
            <person name="Wang L."/>
        </authorList>
    </citation>
    <scope>NUCLEOTIDE SEQUENCE [LARGE SCALE GENOMIC DNA]</scope>
    <source>
        <strain evidence="2">cv. PW_Plant_1</strain>
    </source>
</reference>
<organism evidence="1 2">
    <name type="scientific">Diphasiastrum complanatum</name>
    <name type="common">Issler's clubmoss</name>
    <name type="synonym">Lycopodium complanatum</name>
    <dbReference type="NCBI Taxonomy" id="34168"/>
    <lineage>
        <taxon>Eukaryota</taxon>
        <taxon>Viridiplantae</taxon>
        <taxon>Streptophyta</taxon>
        <taxon>Embryophyta</taxon>
        <taxon>Tracheophyta</taxon>
        <taxon>Lycopodiopsida</taxon>
        <taxon>Lycopodiales</taxon>
        <taxon>Lycopodiaceae</taxon>
        <taxon>Lycopodioideae</taxon>
        <taxon>Diphasiastrum</taxon>
    </lineage>
</organism>
<sequence>MDQVKTTHGSIDSLSHLSQCSSPRMEALSEDQFSLKSEDSRVKFLCSYGGRIMPRPHDCQLRYAGGETRLLVVSRNITLADLMAKLTRLCGKSVLALKFQLPNEDLDSLVSVLCEEDLENMMEEYDRLESRDASVRLRLFLFPAKSHSVSLDFHEYDSRNAEQRFVDAVNGNFSRRQNSMPTSQGLPDFLFGLDIFEKQARLPGALPKASSQPLPCTRSYHEGVLEKDQLSLLNSPPILQPLVNSQQEAASKQHPTILLDSEIPISNPPTISVADHSLEDLEVIKQLSSLIPTPLELQVSEKKPSLDTVLGSCDEEKNWKRNFQTKPELDLARELNLSPTLDDPHKSTKGGLSTSSAPIDDNQRKDPLSVRVRAEINSPVESPAEGGGIKGSNSSTYNQHLPKVLHGLPVLSDKPDYFPADLNSNVQRTKSVSNQVNGDVSTLGGQKPEPRTEFARNQQHSSDKQGGDGDQKDQKEGERPSEDHTESLTSHGKAKRYPFLNAEGQQEINDKASRHIREAYKFEDTEIPLKSTVAQHSNQQHVVQPHVIASNNTHANQWQKEDQIRQHIDGGAVQLPHTSASPQQTGPSQFPPPTILRVTSASPPSRAYDLPRSAHRQCMAAPQPAHLHRQLTAAMTYSELQQQPSPLPKIKVGQPTTRDQTVPRATRVQSPSRFRDMPPSTPFQVQWVNSEERMLMRSVHHLSGGTMLHSIQQDHYVDPNGHLLCDPSITQSQYYADHVNTSEFTPFNIPHNAELIGHSNDQPLDSHAYQGGVALAHHVREPQAGSAEDHRHISCYGLLILLH</sequence>
<keyword evidence="2" id="KW-1185">Reference proteome</keyword>
<dbReference type="EMBL" id="CM055092">
    <property type="protein sequence ID" value="KAJ7568242.1"/>
    <property type="molecule type" value="Genomic_DNA"/>
</dbReference>
<gene>
    <name evidence="1" type="ORF">O6H91_01G024600</name>
</gene>
<protein>
    <submittedName>
        <fullName evidence="1">Uncharacterized protein</fullName>
    </submittedName>
</protein>
<comment type="caution">
    <text evidence="1">The sequence shown here is derived from an EMBL/GenBank/DDBJ whole genome shotgun (WGS) entry which is preliminary data.</text>
</comment>
<evidence type="ECO:0000313" key="1">
    <source>
        <dbReference type="EMBL" id="KAJ7568242.1"/>
    </source>
</evidence>
<evidence type="ECO:0000313" key="2">
    <source>
        <dbReference type="Proteomes" id="UP001162992"/>
    </source>
</evidence>
<name>A0ACC2EP23_DIPCM</name>
<proteinExistence type="predicted"/>